<comment type="caution">
    <text evidence="2">The sequence shown here is derived from an EMBL/GenBank/DDBJ whole genome shotgun (WGS) entry which is preliminary data.</text>
</comment>
<proteinExistence type="predicted"/>
<feature type="region of interest" description="Disordered" evidence="1">
    <location>
        <begin position="64"/>
        <end position="117"/>
    </location>
</feature>
<feature type="region of interest" description="Disordered" evidence="1">
    <location>
        <begin position="364"/>
        <end position="415"/>
    </location>
</feature>
<feature type="region of interest" description="Disordered" evidence="1">
    <location>
        <begin position="1390"/>
        <end position="1409"/>
    </location>
</feature>
<reference evidence="2 3" key="1">
    <citation type="submission" date="2024-01" db="EMBL/GenBank/DDBJ databases">
        <title>The genomes of 5 underutilized Papilionoideae crops provide insights into root nodulation and disease resistanc.</title>
        <authorList>
            <person name="Yuan L."/>
        </authorList>
    </citation>
    <scope>NUCLEOTIDE SEQUENCE [LARGE SCALE GENOMIC DNA]</scope>
    <source>
        <strain evidence="2">ZHUSHIDOU_FW_LH</strain>
        <tissue evidence="2">Leaf</tissue>
    </source>
</reference>
<protein>
    <submittedName>
        <fullName evidence="2">Uncharacterized protein</fullName>
    </submittedName>
</protein>
<name>A0AAN9EHP5_CROPI</name>
<feature type="compositionally biased region" description="Polar residues" evidence="1">
    <location>
        <begin position="613"/>
        <end position="625"/>
    </location>
</feature>
<feature type="compositionally biased region" description="Polar residues" evidence="1">
    <location>
        <begin position="333"/>
        <end position="345"/>
    </location>
</feature>
<feature type="compositionally biased region" description="Polar residues" evidence="1">
    <location>
        <begin position="587"/>
        <end position="600"/>
    </location>
</feature>
<feature type="region of interest" description="Disordered" evidence="1">
    <location>
        <begin position="1454"/>
        <end position="1484"/>
    </location>
</feature>
<gene>
    <name evidence="2" type="ORF">RIF29_31946</name>
</gene>
<dbReference type="Proteomes" id="UP001372338">
    <property type="component" value="Unassembled WGS sequence"/>
</dbReference>
<feature type="compositionally biased region" description="Polar residues" evidence="1">
    <location>
        <begin position="1398"/>
        <end position="1407"/>
    </location>
</feature>
<sequence>MDSISDLPLLEIAAEDDSLLLTTRDAAIAATDDSRSILSSPATNVFSCSPLLSLRSQTPRSQSILGAVDSENLKPSLTDDDDGDMNKENTNWSGGAPKLSVEPQNVKKRKKKGGGYNLRKSVLNPVELSMISGTSTPSRTNTELRLNIINEEEEEEPTSASIAIRQIEENLFKQSSDNVSREIRNIACVGLSPKPAAPPSAAKRKVIATNDVAGNRSKRNACPRPVASSSYPFFHCIPDTTKAPSKESKLSKIPAPKSNASVFTTAARSGMLSIGSSKRNQNANPVMNVQKYAGAKIPSKNPRTMPSNPKADRADKPSVTRTLSKQAGKHLVNSISETRPPSRQHQPGIGANKISEVCLPQGVSHAGEKKQQTQFQSAKPSGLRMPSPSLGFFSQTKASSSDSQLKKSTKPSKPAECNISKLRKLETNSVDDARLPHAPMKKSEIVEGMAKHCTEKLSLSDVKSETSMQEDKMRMAGIEVRCDSLGCEKISDQEMVDNKQIGSEKEERDSLGFEERSKKETVENILEHININSKEHAEAELHKIDNISNMEDVQFPTHEKTLLSKCHTHEQLEKEDNHSLEDKSDDVSSNGDQSVFQEPQSMHHHSMARTSMGRDNNFNTMGNATKQDDDEQIKQLTCDVITSNESLVLQAKNGNSSDCSNHSGEFMEYNHMKTALVNSGFIDSSETMLGEHLQGIPFKSTEWVNDGAGDFSKCGLDEQVHLLNVNLLVHCNDNTESILEAANQQLRGEELETPNPCIVGEVSSKDENESHVYSCPLVHVTSLSCKGSPEKSIPEINHACENEPKIAEIGDCQHPGDGESNSIQRRPVNEGYDQVIDSKVAQDKSQAYESDRKCEDCIIVSAIAGSTEVNNVSPESRPFYENFEENPHFTSELCPMLNAGCDSRGNEMSVNESEFSEVSSDFIANTKDSPEKSTQEDNDACENESKIARIENCQHPLDGESGSIQRRPVDDTLYSKASPVKSIPEIKYACENEPKIANIEDCQHSADGELGCIQRRPVDEGHDQVIDSKAVHDIGQAFELDIMCEDCMTVSTAACSTEIKNVSPESRPFYENNIENLHFISELCPMVNAECDSTGNDMSVHNSCAISELQLREDGYSRDMSMQCDVQHDDPESCEQQASMLAYNEIIEMLCEDESLVPNHGHSLVESELSEISAAFIGSGAEYPSGLLQHTQLVQPIGGFDHTKREIEESHFEYTQTQTFNEDPVIYYCNDEKSLSVSNDQFPLAGDDNINEEPRLSELHLEGDGEWLSANTACSEEIKEKKLFAGALEGCDTCTSEHNASDQYIPVMPENKDANLDVECLEMGDAKKDSGDILPLVEVLLPQKVISAEFNYSAGVSEDLIAEIDHWKSDEHCSLKFFEKEESEEAETNIFEKEESPSTDMQHQTEGGSKIIDTEKSDTKSMQEVPTLKPPPNAAPFSDEWLAAIEAAGEEILTMKGGAVQNSPPEKPQHEPSPWSPVGSSFII</sequence>
<feature type="compositionally biased region" description="Polar residues" evidence="1">
    <location>
        <begin position="392"/>
        <end position="403"/>
    </location>
</feature>
<organism evidence="2 3">
    <name type="scientific">Crotalaria pallida</name>
    <name type="common">Smooth rattlebox</name>
    <name type="synonym">Crotalaria striata</name>
    <dbReference type="NCBI Taxonomy" id="3830"/>
    <lineage>
        <taxon>Eukaryota</taxon>
        <taxon>Viridiplantae</taxon>
        <taxon>Streptophyta</taxon>
        <taxon>Embryophyta</taxon>
        <taxon>Tracheophyta</taxon>
        <taxon>Spermatophyta</taxon>
        <taxon>Magnoliopsida</taxon>
        <taxon>eudicotyledons</taxon>
        <taxon>Gunneridae</taxon>
        <taxon>Pentapetalae</taxon>
        <taxon>rosids</taxon>
        <taxon>fabids</taxon>
        <taxon>Fabales</taxon>
        <taxon>Fabaceae</taxon>
        <taxon>Papilionoideae</taxon>
        <taxon>50 kb inversion clade</taxon>
        <taxon>genistoids sensu lato</taxon>
        <taxon>core genistoids</taxon>
        <taxon>Crotalarieae</taxon>
        <taxon>Crotalaria</taxon>
    </lineage>
</organism>
<feature type="region of interest" description="Disordered" evidence="1">
    <location>
        <begin position="293"/>
        <end position="349"/>
    </location>
</feature>
<dbReference type="GO" id="GO:0008017">
    <property type="term" value="F:microtubule binding"/>
    <property type="evidence" value="ECO:0007669"/>
    <property type="project" value="InterPro"/>
</dbReference>
<accession>A0AAN9EHP5</accession>
<feature type="compositionally biased region" description="Basic and acidic residues" evidence="1">
    <location>
        <begin position="568"/>
        <end position="586"/>
    </location>
</feature>
<feature type="region of interest" description="Disordered" evidence="1">
    <location>
        <begin position="568"/>
        <end position="630"/>
    </location>
</feature>
<evidence type="ECO:0000256" key="1">
    <source>
        <dbReference type="SAM" id="MobiDB-lite"/>
    </source>
</evidence>
<evidence type="ECO:0000313" key="3">
    <source>
        <dbReference type="Proteomes" id="UP001372338"/>
    </source>
</evidence>
<dbReference type="EMBL" id="JAYWIO010000006">
    <property type="protein sequence ID" value="KAK7257744.1"/>
    <property type="molecule type" value="Genomic_DNA"/>
</dbReference>
<dbReference type="PANTHER" id="PTHR33737">
    <property type="entry name" value="OS05G0121800 PROTEIN"/>
    <property type="match status" value="1"/>
</dbReference>
<keyword evidence="3" id="KW-1185">Reference proteome</keyword>
<dbReference type="InterPro" id="IPR045882">
    <property type="entry name" value="GPT1/2"/>
</dbReference>
<dbReference type="PANTHER" id="PTHR33737:SF19">
    <property type="entry name" value="BNAA10G12980D PROTEIN"/>
    <property type="match status" value="1"/>
</dbReference>
<evidence type="ECO:0000313" key="2">
    <source>
        <dbReference type="EMBL" id="KAK7257744.1"/>
    </source>
</evidence>
<feature type="region of interest" description="Disordered" evidence="1">
    <location>
        <begin position="1416"/>
        <end position="1436"/>
    </location>
</feature>